<keyword evidence="4" id="KW-1185">Reference proteome</keyword>
<dbReference type="InParanoid" id="A0A1Y2DXF0"/>
<dbReference type="Proteomes" id="UP000193689">
    <property type="component" value="Unassembled WGS sequence"/>
</dbReference>
<organism evidence="3 4">
    <name type="scientific">Pseudomassariella vexata</name>
    <dbReference type="NCBI Taxonomy" id="1141098"/>
    <lineage>
        <taxon>Eukaryota</taxon>
        <taxon>Fungi</taxon>
        <taxon>Dikarya</taxon>
        <taxon>Ascomycota</taxon>
        <taxon>Pezizomycotina</taxon>
        <taxon>Sordariomycetes</taxon>
        <taxon>Xylariomycetidae</taxon>
        <taxon>Amphisphaeriales</taxon>
        <taxon>Pseudomassariaceae</taxon>
        <taxon>Pseudomassariella</taxon>
    </lineage>
</organism>
<dbReference type="InterPro" id="IPR021102">
    <property type="entry name" value="PNGase_A"/>
</dbReference>
<gene>
    <name evidence="3" type="ORF">BCR38DRAFT_342763</name>
</gene>
<sequence>MEVFQVEVPLRRDFAGTSCEQVIVEHTFAASYGTPYVGTYAPRENCEFNTVIFNISIKSSGINYDRLGLLFFGDIEILRTSTAMPTRTGIFWNFQKDMTIYDSLLRSEQKIIMQLDNIYDSVFTGAWDVTVTALYYNDDYDGPLTPAEIILPLSTLSSAVNSSSVFSLPNDNTTMAHTLPRNAARTVVNIVASGNGNEEFWYRHVPSEFAYTFNSTKIKDNGPFREVQLFLDGKLAGVSWPFPIVFTGGINPALWVPIVGFHSYDVPSYQIDISPWLGILCDGQPHTFSLAVAGYDSTTLLGTTNENWWISGSIFVWIDKAGNQTTAENLISTTPLPTFDLTDNTITSGVVNTSISLILNAKRHLSHSALVTTSSGTQLLTWSQELFYFNSQYWTDVTQYSSNGTLDQRTNGIETFSPLGPGASITNTFRYFISTVQNVSYPVNHDLSNSSLYGSIDHSISCGSTPILSYLTYPSVFASFNQRLATRQVGWAVEYWNNTYYQEAGAIDPAESSDGETEQWYTYSGPISDGSSDETHYSRHVKALDGYEPVLLVDD</sequence>
<dbReference type="InterPro" id="IPR056948">
    <property type="entry name" value="PNGaseA_N"/>
</dbReference>
<dbReference type="EMBL" id="MCFJ01000007">
    <property type="protein sequence ID" value="ORY63943.1"/>
    <property type="molecule type" value="Genomic_DNA"/>
</dbReference>
<dbReference type="Pfam" id="PF12222">
    <property type="entry name" value="PNGaseA"/>
    <property type="match status" value="1"/>
</dbReference>
<evidence type="ECO:0000313" key="4">
    <source>
        <dbReference type="Proteomes" id="UP000193689"/>
    </source>
</evidence>
<evidence type="ECO:0000313" key="3">
    <source>
        <dbReference type="EMBL" id="ORY63943.1"/>
    </source>
</evidence>
<name>A0A1Y2DXF0_9PEZI</name>
<comment type="caution">
    <text evidence="3">The sequence shown here is derived from an EMBL/GenBank/DDBJ whole genome shotgun (WGS) entry which is preliminary data.</text>
</comment>
<protein>
    <submittedName>
        <fullName evidence="3">Peptide N-acetyl-beta-D-glucosaminyl asparaginase amidase A-domain-containing protein</fullName>
    </submittedName>
</protein>
<evidence type="ECO:0000259" key="2">
    <source>
        <dbReference type="Pfam" id="PF12222"/>
    </source>
</evidence>
<evidence type="ECO:0000256" key="1">
    <source>
        <dbReference type="SAM" id="MobiDB-lite"/>
    </source>
</evidence>
<dbReference type="RefSeq" id="XP_040715357.1">
    <property type="nucleotide sequence ID" value="XM_040855969.1"/>
</dbReference>
<feature type="region of interest" description="Disordered" evidence="1">
    <location>
        <begin position="508"/>
        <end position="535"/>
    </location>
</feature>
<dbReference type="GeneID" id="63772181"/>
<proteinExistence type="predicted"/>
<dbReference type="Pfam" id="PF25156">
    <property type="entry name" value="PNGase_A_C"/>
    <property type="match status" value="1"/>
</dbReference>
<reference evidence="3 4" key="1">
    <citation type="submission" date="2016-07" db="EMBL/GenBank/DDBJ databases">
        <title>Pervasive Adenine N6-methylation of Active Genes in Fungi.</title>
        <authorList>
            <consortium name="DOE Joint Genome Institute"/>
            <person name="Mondo S.J."/>
            <person name="Dannebaum R.O."/>
            <person name="Kuo R.C."/>
            <person name="Labutti K."/>
            <person name="Haridas S."/>
            <person name="Kuo A."/>
            <person name="Salamov A."/>
            <person name="Ahrendt S.R."/>
            <person name="Lipzen A."/>
            <person name="Sullivan W."/>
            <person name="Andreopoulos W.B."/>
            <person name="Clum A."/>
            <person name="Lindquist E."/>
            <person name="Daum C."/>
            <person name="Ramamoorthy G.K."/>
            <person name="Gryganskyi A."/>
            <person name="Culley D."/>
            <person name="Magnuson J.K."/>
            <person name="James T.Y."/>
            <person name="O'Malley M.A."/>
            <person name="Stajich J.E."/>
            <person name="Spatafora J.W."/>
            <person name="Visel A."/>
            <person name="Grigoriev I.V."/>
        </authorList>
    </citation>
    <scope>NUCLEOTIDE SEQUENCE [LARGE SCALE GENOMIC DNA]</scope>
    <source>
        <strain evidence="3 4">CBS 129021</strain>
    </source>
</reference>
<dbReference type="PANTHER" id="PTHR31104">
    <property type="entry name" value="PEPTIDE-N4-(N-ACETYL-BETA-GLUCOSAMINYL)ASPARAGINE AMIDASE A PROTEIN"/>
    <property type="match status" value="1"/>
</dbReference>
<feature type="domain" description="Peptide N-acetyl-beta-D-glucosaminyl asparaginase amidase A N-terminal" evidence="2">
    <location>
        <begin position="13"/>
        <end position="328"/>
    </location>
</feature>
<dbReference type="OrthoDB" id="1612078at2759"/>
<accession>A0A1Y2DXF0</accession>
<dbReference type="AlphaFoldDB" id="A0A1Y2DXF0"/>